<protein>
    <submittedName>
        <fullName evidence="2">DUF2281 domain-containing protein</fullName>
    </submittedName>
</protein>
<dbReference type="EMBL" id="CP130144">
    <property type="protein sequence ID" value="WNZ48859.1"/>
    <property type="molecule type" value="Genomic_DNA"/>
</dbReference>
<name>A0AA96X2U9_LEPBY</name>
<dbReference type="InterPro" id="IPR018739">
    <property type="entry name" value="DUF2281"/>
</dbReference>
<accession>A0AA96X2U9</accession>
<dbReference type="RefSeq" id="WP_316428943.1">
    <property type="nucleotide sequence ID" value="NZ_CP130144.1"/>
</dbReference>
<dbReference type="AlphaFoldDB" id="A0AA96X2U9"/>
<gene>
    <name evidence="2" type="ORF">Q2T42_13590</name>
</gene>
<proteinExistence type="predicted"/>
<evidence type="ECO:0000313" key="2">
    <source>
        <dbReference type="EMBL" id="WNZ48859.1"/>
    </source>
</evidence>
<feature type="domain" description="DUF2281" evidence="1">
    <location>
        <begin position="7"/>
        <end position="40"/>
    </location>
</feature>
<reference evidence="2" key="1">
    <citation type="journal article" date="2023" name="Plants (Basel)">
        <title>Genomic Analysis of Leptolyngbya boryana CZ1 Reveals Efficient Carbon Fixation Modules.</title>
        <authorList>
            <person name="Bai X."/>
            <person name="Wang H."/>
            <person name="Cheng W."/>
            <person name="Wang J."/>
            <person name="Ma M."/>
            <person name="Hu H."/>
            <person name="Song Z."/>
            <person name="Ma H."/>
            <person name="Fan Y."/>
            <person name="Du C."/>
            <person name="Xu J."/>
        </authorList>
    </citation>
    <scope>NUCLEOTIDE SEQUENCE</scope>
    <source>
        <strain evidence="2">CZ1</strain>
    </source>
</reference>
<dbReference type="Pfam" id="PF10047">
    <property type="entry name" value="DUF2281"/>
    <property type="match status" value="1"/>
</dbReference>
<sequence length="83" mass="9407">MMIIEEQIYALVKSLPQDQANEVLTFAEFIHAKHLKDNQSLSTVSSTDWSEFVYSLDGAWAEDFPTLEAIRAESGQDTLRESL</sequence>
<evidence type="ECO:0000259" key="1">
    <source>
        <dbReference type="Pfam" id="PF10047"/>
    </source>
</evidence>
<reference evidence="2" key="2">
    <citation type="submission" date="2023-07" db="EMBL/GenBank/DDBJ databases">
        <authorList>
            <person name="Bai X.-H."/>
            <person name="Wang H.-H."/>
            <person name="Wang J."/>
            <person name="Ma M.-Y."/>
            <person name="Hu H.-H."/>
            <person name="Song Z.-L."/>
            <person name="Ma H.-G."/>
            <person name="Fan Y."/>
            <person name="Du C.-Y."/>
            <person name="Xu J.-C."/>
        </authorList>
    </citation>
    <scope>NUCLEOTIDE SEQUENCE</scope>
    <source>
        <strain evidence="2">CZ1</strain>
    </source>
</reference>
<organism evidence="2">
    <name type="scientific">Leptolyngbya boryana CZ1</name>
    <dbReference type="NCBI Taxonomy" id="3060204"/>
    <lineage>
        <taxon>Bacteria</taxon>
        <taxon>Bacillati</taxon>
        <taxon>Cyanobacteriota</taxon>
        <taxon>Cyanophyceae</taxon>
        <taxon>Leptolyngbyales</taxon>
        <taxon>Leptolyngbyaceae</taxon>
        <taxon>Leptolyngbya group</taxon>
        <taxon>Leptolyngbya</taxon>
    </lineage>
</organism>